<gene>
    <name evidence="2" type="ORF">Aco04nite_20870</name>
</gene>
<keyword evidence="3" id="KW-1185">Reference proteome</keyword>
<dbReference type="AlphaFoldDB" id="A0A919VLF8"/>
<evidence type="ECO:0000313" key="3">
    <source>
        <dbReference type="Proteomes" id="UP000680865"/>
    </source>
</evidence>
<feature type="compositionally biased region" description="Gly residues" evidence="1">
    <location>
        <begin position="40"/>
        <end position="51"/>
    </location>
</feature>
<accession>A0A919VLF8</accession>
<comment type="caution">
    <text evidence="2">The sequence shown here is derived from an EMBL/GenBank/DDBJ whole genome shotgun (WGS) entry which is preliminary data.</text>
</comment>
<dbReference type="Proteomes" id="UP000680865">
    <property type="component" value="Unassembled WGS sequence"/>
</dbReference>
<dbReference type="EMBL" id="BOQP01000008">
    <property type="protein sequence ID" value="GIM70554.1"/>
    <property type="molecule type" value="Genomic_DNA"/>
</dbReference>
<evidence type="ECO:0000256" key="1">
    <source>
        <dbReference type="SAM" id="MobiDB-lite"/>
    </source>
</evidence>
<protein>
    <submittedName>
        <fullName evidence="2">Uncharacterized protein</fullName>
    </submittedName>
</protein>
<sequence length="103" mass="10357">MLAQVEGALGVPPEAQGELDQAARGAGQLGEGAGDEHGAAGSGQVGPGRTGPGRTRLARVQLARVRSGVMGLGQTRGRGVELRVVKLAGEHGSQSNRPIALTK</sequence>
<proteinExistence type="predicted"/>
<organism evidence="2 3">
    <name type="scientific">Winogradskya consettensis</name>
    <dbReference type="NCBI Taxonomy" id="113560"/>
    <lineage>
        <taxon>Bacteria</taxon>
        <taxon>Bacillati</taxon>
        <taxon>Actinomycetota</taxon>
        <taxon>Actinomycetes</taxon>
        <taxon>Micromonosporales</taxon>
        <taxon>Micromonosporaceae</taxon>
        <taxon>Winogradskya</taxon>
    </lineage>
</organism>
<evidence type="ECO:0000313" key="2">
    <source>
        <dbReference type="EMBL" id="GIM70554.1"/>
    </source>
</evidence>
<name>A0A919VLF8_9ACTN</name>
<reference evidence="2" key="1">
    <citation type="submission" date="2021-03" db="EMBL/GenBank/DDBJ databases">
        <title>Whole genome shotgun sequence of Actinoplanes consettensis NBRC 14913.</title>
        <authorList>
            <person name="Komaki H."/>
            <person name="Tamura T."/>
        </authorList>
    </citation>
    <scope>NUCLEOTIDE SEQUENCE</scope>
    <source>
        <strain evidence="2">NBRC 14913</strain>
    </source>
</reference>
<feature type="region of interest" description="Disordered" evidence="1">
    <location>
        <begin position="1"/>
        <end position="55"/>
    </location>
</feature>